<dbReference type="PANTHER" id="PTHR13847:SF281">
    <property type="entry name" value="FAD DEPENDENT OXIDOREDUCTASE DOMAIN-CONTAINING PROTEIN"/>
    <property type="match status" value="1"/>
</dbReference>
<dbReference type="SUPFAM" id="SSF51905">
    <property type="entry name" value="FAD/NAD(P)-binding domain"/>
    <property type="match status" value="1"/>
</dbReference>
<dbReference type="Pfam" id="PF01266">
    <property type="entry name" value="DAO"/>
    <property type="match status" value="1"/>
</dbReference>
<evidence type="ECO:0000256" key="1">
    <source>
        <dbReference type="ARBA" id="ARBA00023002"/>
    </source>
</evidence>
<dbReference type="RefSeq" id="WP_207446232.1">
    <property type="nucleotide sequence ID" value="NZ_CP061094.1"/>
</dbReference>
<keyword evidence="4" id="KW-1185">Reference proteome</keyword>
<comment type="caution">
    <text evidence="3">The sequence shown here is derived from an EMBL/GenBank/DDBJ whole genome shotgun (WGS) entry which is preliminary data.</text>
</comment>
<feature type="domain" description="FAD dependent oxidoreductase" evidence="2">
    <location>
        <begin position="34"/>
        <end position="385"/>
    </location>
</feature>
<dbReference type="Gene3D" id="3.30.9.10">
    <property type="entry name" value="D-Amino Acid Oxidase, subunit A, domain 2"/>
    <property type="match status" value="1"/>
</dbReference>
<dbReference type="PANTHER" id="PTHR13847">
    <property type="entry name" value="SARCOSINE DEHYDROGENASE-RELATED"/>
    <property type="match status" value="1"/>
</dbReference>
<dbReference type="Gene3D" id="3.50.50.60">
    <property type="entry name" value="FAD/NAD(P)-binding domain"/>
    <property type="match status" value="1"/>
</dbReference>
<evidence type="ECO:0000313" key="4">
    <source>
        <dbReference type="Proteomes" id="UP001518990"/>
    </source>
</evidence>
<organism evidence="3 4">
    <name type="scientific">Roseomonas marmotae</name>
    <dbReference type="NCBI Taxonomy" id="2768161"/>
    <lineage>
        <taxon>Bacteria</taxon>
        <taxon>Pseudomonadati</taxon>
        <taxon>Pseudomonadota</taxon>
        <taxon>Alphaproteobacteria</taxon>
        <taxon>Acetobacterales</taxon>
        <taxon>Roseomonadaceae</taxon>
        <taxon>Roseomonas</taxon>
    </lineage>
</organism>
<evidence type="ECO:0000313" key="3">
    <source>
        <dbReference type="EMBL" id="MBO1074583.1"/>
    </source>
</evidence>
<proteinExistence type="predicted"/>
<dbReference type="EMBL" id="JACTNF010000006">
    <property type="protein sequence ID" value="MBO1074583.1"/>
    <property type="molecule type" value="Genomic_DNA"/>
</dbReference>
<sequence length="430" mass="46135">MSGSWPGDEPSALYRQLSREGFTAAPLTGGARADVAVVGGGISGLSAALHLRWAGLSVAVLEAAAIGAGASGRNNGQVIPTLTRHDPLAVRAIFGEARSERFLRMLQSSADLLFSLVEEYGIDCDAVRNGWFQAAHSPGRARAAAARAAQWKARGAPAEALDAAALRAHLGGGDYAGGWRHGGGGHINPLAYTRGLARAAVEEGAAVHEHSPALSLRREGNDWLIRCPRGELRARKVVLATAAHTGALWPGLARTIVPVTSYQLATDPLGEDGEGVLPWNEACSDTRNDLRYFRRDREGRLVTGGALAVQVDVRRRLTRLVAGRLAETFPALAGRALPWFWGGRIAMTTDRLPRLHRSPDGLVAWIGCNGRGLALCTGMGAVVRDAVLDRPEAELALPVTPFRPVPFHPLVRRTARLALLHYRRRDRREI</sequence>
<dbReference type="Proteomes" id="UP001518990">
    <property type="component" value="Unassembled WGS sequence"/>
</dbReference>
<accession>A0ABS3KD66</accession>
<protein>
    <submittedName>
        <fullName evidence="3">FAD-binding oxidoreductase</fullName>
    </submittedName>
</protein>
<reference evidence="3 4" key="1">
    <citation type="submission" date="2020-09" db="EMBL/GenBank/DDBJ databases">
        <title>Roseomonas.</title>
        <authorList>
            <person name="Zhu W."/>
        </authorList>
    </citation>
    <scope>NUCLEOTIDE SEQUENCE [LARGE SCALE GENOMIC DNA]</scope>
    <source>
        <strain evidence="3 4">1311</strain>
    </source>
</reference>
<dbReference type="InterPro" id="IPR006076">
    <property type="entry name" value="FAD-dep_OxRdtase"/>
</dbReference>
<gene>
    <name evidence="3" type="ORF">IAI60_08170</name>
</gene>
<keyword evidence="1" id="KW-0560">Oxidoreductase</keyword>
<evidence type="ECO:0000259" key="2">
    <source>
        <dbReference type="Pfam" id="PF01266"/>
    </source>
</evidence>
<name>A0ABS3KD66_9PROT</name>
<dbReference type="InterPro" id="IPR036188">
    <property type="entry name" value="FAD/NAD-bd_sf"/>
</dbReference>